<sequence length="192" mass="21772">MHIIITQVEDVKEVIKLIPIWSTCILFWTVYNQMGTFTTEQAVVMNFKHGIMTIPTSHFLSSYTFPFSCLHLFMNMHMSILLKKVVTKNSQAFKKTGIRLVFSVVGMGASVLCEKRRREMAWHHGAKMSALWLVPQLFLVGVGEAFSYGQLEFFITEALERMKSIGTGLFLSTRALGYFLSSLLVSTTNITT</sequence>
<evidence type="ECO:0000256" key="5">
    <source>
        <dbReference type="ARBA" id="ARBA00023136"/>
    </source>
</evidence>
<evidence type="ECO:0000256" key="3">
    <source>
        <dbReference type="ARBA" id="ARBA00022692"/>
    </source>
</evidence>
<dbReference type="GO" id="GO:0022857">
    <property type="term" value="F:transmembrane transporter activity"/>
    <property type="evidence" value="ECO:0007669"/>
    <property type="project" value="InterPro"/>
</dbReference>
<dbReference type="InParanoid" id="A0A251TNH6"/>
<evidence type="ECO:0000256" key="2">
    <source>
        <dbReference type="ARBA" id="ARBA00005982"/>
    </source>
</evidence>
<protein>
    <submittedName>
        <fullName evidence="8">Nitrate-transporting ATPase</fullName>
    </submittedName>
    <submittedName>
        <fullName evidence="9">Putative proton-dependent oligopeptide transporter family</fullName>
    </submittedName>
</protein>
<evidence type="ECO:0000256" key="1">
    <source>
        <dbReference type="ARBA" id="ARBA00004141"/>
    </source>
</evidence>
<dbReference type="PANTHER" id="PTHR11654">
    <property type="entry name" value="OLIGOPEPTIDE TRANSPORTER-RELATED"/>
    <property type="match status" value="1"/>
</dbReference>
<dbReference type="SUPFAM" id="SSF103473">
    <property type="entry name" value="MFS general substrate transporter"/>
    <property type="match status" value="1"/>
</dbReference>
<reference evidence="9" key="2">
    <citation type="submission" date="2017-02" db="EMBL/GenBank/DDBJ databases">
        <title>Sunflower complete genome.</title>
        <authorList>
            <person name="Langlade N."/>
            <person name="Munos S."/>
        </authorList>
    </citation>
    <scope>NUCLEOTIDE SEQUENCE [LARGE SCALE GENOMIC DNA]</scope>
    <source>
        <tissue evidence="9">Leaves</tissue>
    </source>
</reference>
<proteinExistence type="inferred from homology"/>
<dbReference type="InterPro" id="IPR000109">
    <property type="entry name" value="POT_fam"/>
</dbReference>
<gene>
    <name evidence="9" type="ORF">HannXRQ_Chr10g0306191</name>
    <name evidence="8" type="ORF">HanXRQr2_Chr10g0451421</name>
</gene>
<dbReference type="EMBL" id="CM007899">
    <property type="protein sequence ID" value="OTG12116.1"/>
    <property type="molecule type" value="Genomic_DNA"/>
</dbReference>
<comment type="similarity">
    <text evidence="6">Belongs to the major facilitator superfamily. Phosphate:H(+) symporter (TC 2.A.1.9) family.</text>
</comment>
<evidence type="ECO:0000256" key="4">
    <source>
        <dbReference type="ARBA" id="ARBA00022989"/>
    </source>
</evidence>
<evidence type="ECO:0000256" key="7">
    <source>
        <dbReference type="SAM" id="Phobius"/>
    </source>
</evidence>
<accession>A0A251TNH6</accession>
<keyword evidence="3 7" id="KW-0812">Transmembrane</keyword>
<evidence type="ECO:0000313" key="8">
    <source>
        <dbReference type="EMBL" id="KAF5787322.1"/>
    </source>
</evidence>
<evidence type="ECO:0000313" key="9">
    <source>
        <dbReference type="EMBL" id="OTG12116.1"/>
    </source>
</evidence>
<dbReference type="AlphaFoldDB" id="A0A251TNH6"/>
<dbReference type="OMA" id="RREMAWH"/>
<dbReference type="Gramene" id="mRNA:HanXRQr2_Chr10g0451421">
    <property type="protein sequence ID" value="CDS:HanXRQr2_Chr10g0451421.1"/>
    <property type="gene ID" value="HanXRQr2_Chr10g0451421"/>
</dbReference>
<reference evidence="8" key="3">
    <citation type="submission" date="2020-06" db="EMBL/GenBank/DDBJ databases">
        <title>Helianthus annuus Genome sequencing and assembly Release 2.</title>
        <authorList>
            <person name="Gouzy J."/>
            <person name="Langlade N."/>
            <person name="Munos S."/>
        </authorList>
    </citation>
    <scope>NUCLEOTIDE SEQUENCE</scope>
    <source>
        <tissue evidence="8">Leaves</tissue>
    </source>
</reference>
<dbReference type="Pfam" id="PF00854">
    <property type="entry name" value="PTR2"/>
    <property type="match status" value="1"/>
</dbReference>
<evidence type="ECO:0000256" key="6">
    <source>
        <dbReference type="ARBA" id="ARBA00044504"/>
    </source>
</evidence>
<dbReference type="InterPro" id="IPR036259">
    <property type="entry name" value="MFS_trans_sf"/>
</dbReference>
<dbReference type="GO" id="GO:0016020">
    <property type="term" value="C:membrane"/>
    <property type="evidence" value="ECO:0007669"/>
    <property type="project" value="UniProtKB-SubCell"/>
</dbReference>
<comment type="similarity">
    <text evidence="2">Belongs to the major facilitator superfamily. Proton-dependent oligopeptide transporter (POT/PTR) (TC 2.A.17) family.</text>
</comment>
<dbReference type="Proteomes" id="UP000215914">
    <property type="component" value="Chromosome 10"/>
</dbReference>
<keyword evidence="10" id="KW-1185">Reference proteome</keyword>
<feature type="transmembrane region" description="Helical" evidence="7">
    <location>
        <begin position="51"/>
        <end position="75"/>
    </location>
</feature>
<keyword evidence="5 7" id="KW-0472">Membrane</keyword>
<organism evidence="9 10">
    <name type="scientific">Helianthus annuus</name>
    <name type="common">Common sunflower</name>
    <dbReference type="NCBI Taxonomy" id="4232"/>
    <lineage>
        <taxon>Eukaryota</taxon>
        <taxon>Viridiplantae</taxon>
        <taxon>Streptophyta</taxon>
        <taxon>Embryophyta</taxon>
        <taxon>Tracheophyta</taxon>
        <taxon>Spermatophyta</taxon>
        <taxon>Magnoliopsida</taxon>
        <taxon>eudicotyledons</taxon>
        <taxon>Gunneridae</taxon>
        <taxon>Pentapetalae</taxon>
        <taxon>asterids</taxon>
        <taxon>campanulids</taxon>
        <taxon>Asterales</taxon>
        <taxon>Asteraceae</taxon>
        <taxon>Asteroideae</taxon>
        <taxon>Heliantheae alliance</taxon>
        <taxon>Heliantheae</taxon>
        <taxon>Helianthus</taxon>
    </lineage>
</organism>
<dbReference type="STRING" id="4232.A0A251TNH6"/>
<keyword evidence="4 7" id="KW-1133">Transmembrane helix</keyword>
<feature type="transmembrane region" description="Helical" evidence="7">
    <location>
        <begin position="132"/>
        <end position="155"/>
    </location>
</feature>
<dbReference type="EMBL" id="MNCJ02000325">
    <property type="protein sequence ID" value="KAF5787322.1"/>
    <property type="molecule type" value="Genomic_DNA"/>
</dbReference>
<dbReference type="Gene3D" id="1.20.1250.20">
    <property type="entry name" value="MFS general substrate transporter like domains"/>
    <property type="match status" value="1"/>
</dbReference>
<evidence type="ECO:0000313" key="10">
    <source>
        <dbReference type="Proteomes" id="UP000215914"/>
    </source>
</evidence>
<name>A0A251TNH6_HELAN</name>
<reference evidence="8 10" key="1">
    <citation type="journal article" date="2017" name="Nature">
        <title>The sunflower genome provides insights into oil metabolism, flowering and Asterid evolution.</title>
        <authorList>
            <person name="Badouin H."/>
            <person name="Gouzy J."/>
            <person name="Grassa C.J."/>
            <person name="Murat F."/>
            <person name="Staton S.E."/>
            <person name="Cottret L."/>
            <person name="Lelandais-Briere C."/>
            <person name="Owens G.L."/>
            <person name="Carrere S."/>
            <person name="Mayjonade B."/>
            <person name="Legrand L."/>
            <person name="Gill N."/>
            <person name="Kane N.C."/>
            <person name="Bowers J.E."/>
            <person name="Hubner S."/>
            <person name="Bellec A."/>
            <person name="Berard A."/>
            <person name="Berges H."/>
            <person name="Blanchet N."/>
            <person name="Boniface M.C."/>
            <person name="Brunel D."/>
            <person name="Catrice O."/>
            <person name="Chaidir N."/>
            <person name="Claudel C."/>
            <person name="Donnadieu C."/>
            <person name="Faraut T."/>
            <person name="Fievet G."/>
            <person name="Helmstetter N."/>
            <person name="King M."/>
            <person name="Knapp S.J."/>
            <person name="Lai Z."/>
            <person name="Le Paslier M.C."/>
            <person name="Lippi Y."/>
            <person name="Lorenzon L."/>
            <person name="Mandel J.R."/>
            <person name="Marage G."/>
            <person name="Marchand G."/>
            <person name="Marquand E."/>
            <person name="Bret-Mestries E."/>
            <person name="Morien E."/>
            <person name="Nambeesan S."/>
            <person name="Nguyen T."/>
            <person name="Pegot-Espagnet P."/>
            <person name="Pouilly N."/>
            <person name="Raftis F."/>
            <person name="Sallet E."/>
            <person name="Schiex T."/>
            <person name="Thomas J."/>
            <person name="Vandecasteele C."/>
            <person name="Vares D."/>
            <person name="Vear F."/>
            <person name="Vautrin S."/>
            <person name="Crespi M."/>
            <person name="Mangin B."/>
            <person name="Burke J.M."/>
            <person name="Salse J."/>
            <person name="Munos S."/>
            <person name="Vincourt P."/>
            <person name="Rieseberg L.H."/>
            <person name="Langlade N.B."/>
        </authorList>
    </citation>
    <scope>NUCLEOTIDE SEQUENCE [LARGE SCALE GENOMIC DNA]</scope>
    <source>
        <strain evidence="10">cv. SF193</strain>
        <tissue evidence="8">Leaves</tissue>
    </source>
</reference>
<comment type="subcellular location">
    <subcellularLocation>
        <location evidence="1">Membrane</location>
        <topology evidence="1">Multi-pass membrane protein</topology>
    </subcellularLocation>
</comment>
<feature type="transmembrane region" description="Helical" evidence="7">
    <location>
        <begin position="96"/>
        <end position="112"/>
    </location>
</feature>